<dbReference type="PROSITE" id="PS50297">
    <property type="entry name" value="ANK_REP_REGION"/>
    <property type="match status" value="3"/>
</dbReference>
<dbReference type="SUPFAM" id="SSF48403">
    <property type="entry name" value="Ankyrin repeat"/>
    <property type="match status" value="1"/>
</dbReference>
<dbReference type="PRINTS" id="PR01415">
    <property type="entry name" value="ANKYRIN"/>
</dbReference>
<reference evidence="2" key="2">
    <citation type="submission" date="2020-05" db="UniProtKB">
        <authorList>
            <consortium name="EnsemblMetazoa"/>
        </authorList>
    </citation>
    <scope>IDENTIFICATION</scope>
    <source>
        <strain evidence="2">WRAIR2</strain>
    </source>
</reference>
<dbReference type="VEuPathDB" id="VectorBase:ADIR006084"/>
<proteinExistence type="predicted"/>
<accession>A0A182NEL7</accession>
<feature type="repeat" description="ANK" evidence="1">
    <location>
        <begin position="38"/>
        <end position="70"/>
    </location>
</feature>
<dbReference type="InterPro" id="IPR002110">
    <property type="entry name" value="Ankyrin_rpt"/>
</dbReference>
<dbReference type="EnsemblMetazoa" id="ADIR006084-RA">
    <property type="protein sequence ID" value="ADIR006084-PA"/>
    <property type="gene ID" value="ADIR006084"/>
</dbReference>
<name>A0A182NEL7_9DIPT</name>
<dbReference type="InterPro" id="IPR039323">
    <property type="entry name" value="ANKRD_45/46/60"/>
</dbReference>
<dbReference type="Pfam" id="PF00023">
    <property type="entry name" value="Ank"/>
    <property type="match status" value="1"/>
</dbReference>
<dbReference type="PROSITE" id="PS50088">
    <property type="entry name" value="ANK_REPEAT"/>
    <property type="match status" value="3"/>
</dbReference>
<protein>
    <submittedName>
        <fullName evidence="2">ANK_REP_REGION domain-containing protein</fullName>
    </submittedName>
</protein>
<sequence length="139" mass="14548">VAPWDYTTPLILAAAGGHTACVIELLEQGADPNARRVTGTTALFFAAQGGYVDVARILLKAGAPVDCSSVDGGTPLFVACQGGHEAMVSELLSHGANVHACMKVSVGRGSVISFHYFTSDYFHLATSSSSPPRQRWLAV</sequence>
<dbReference type="PANTHER" id="PTHR22677:SF4">
    <property type="entry name" value="USHER SYNDROME TYPE-1G PROTEIN-LIKE PROTEIN"/>
    <property type="match status" value="1"/>
</dbReference>
<feature type="repeat" description="ANK" evidence="1">
    <location>
        <begin position="5"/>
        <end position="37"/>
    </location>
</feature>
<dbReference type="STRING" id="7168.A0A182NEL7"/>
<reference evidence="3" key="1">
    <citation type="submission" date="2013-03" db="EMBL/GenBank/DDBJ databases">
        <title>The Genome Sequence of Anopheles dirus WRAIR2.</title>
        <authorList>
            <consortium name="The Broad Institute Genomics Platform"/>
            <person name="Neafsey D.E."/>
            <person name="Walton C."/>
            <person name="Walker B."/>
            <person name="Young S.K."/>
            <person name="Zeng Q."/>
            <person name="Gargeya S."/>
            <person name="Fitzgerald M."/>
            <person name="Haas B."/>
            <person name="Abouelleil A."/>
            <person name="Allen A.W."/>
            <person name="Alvarado L."/>
            <person name="Arachchi H.M."/>
            <person name="Berlin A.M."/>
            <person name="Chapman S.B."/>
            <person name="Gainer-Dewar J."/>
            <person name="Goldberg J."/>
            <person name="Griggs A."/>
            <person name="Gujja S."/>
            <person name="Hansen M."/>
            <person name="Howarth C."/>
            <person name="Imamovic A."/>
            <person name="Ireland A."/>
            <person name="Larimer J."/>
            <person name="McCowan C."/>
            <person name="Murphy C."/>
            <person name="Pearson M."/>
            <person name="Poon T.W."/>
            <person name="Priest M."/>
            <person name="Roberts A."/>
            <person name="Saif S."/>
            <person name="Shea T."/>
            <person name="Sisk P."/>
            <person name="Sykes S."/>
            <person name="Wortman J."/>
            <person name="Nusbaum C."/>
            <person name="Birren B."/>
        </authorList>
    </citation>
    <scope>NUCLEOTIDE SEQUENCE [LARGE SCALE GENOMIC DNA]</scope>
    <source>
        <strain evidence="3">WRAIR2</strain>
    </source>
</reference>
<keyword evidence="1" id="KW-0040">ANK repeat</keyword>
<dbReference type="AlphaFoldDB" id="A0A182NEL7"/>
<dbReference type="InterPro" id="IPR036770">
    <property type="entry name" value="Ankyrin_rpt-contain_sf"/>
</dbReference>
<dbReference type="SMART" id="SM00248">
    <property type="entry name" value="ANK"/>
    <property type="match status" value="3"/>
</dbReference>
<keyword evidence="3" id="KW-1185">Reference proteome</keyword>
<dbReference type="Gene3D" id="1.25.40.20">
    <property type="entry name" value="Ankyrin repeat-containing domain"/>
    <property type="match status" value="1"/>
</dbReference>
<dbReference type="PANTHER" id="PTHR22677">
    <property type="entry name" value="ANKYRIN REPEAT DOMAIN-CONTAINING PROTEIN 60"/>
    <property type="match status" value="1"/>
</dbReference>
<evidence type="ECO:0000256" key="1">
    <source>
        <dbReference type="PROSITE-ProRule" id="PRU00023"/>
    </source>
</evidence>
<organism evidence="2 3">
    <name type="scientific">Anopheles dirus</name>
    <dbReference type="NCBI Taxonomy" id="7168"/>
    <lineage>
        <taxon>Eukaryota</taxon>
        <taxon>Metazoa</taxon>
        <taxon>Ecdysozoa</taxon>
        <taxon>Arthropoda</taxon>
        <taxon>Hexapoda</taxon>
        <taxon>Insecta</taxon>
        <taxon>Pterygota</taxon>
        <taxon>Neoptera</taxon>
        <taxon>Endopterygota</taxon>
        <taxon>Diptera</taxon>
        <taxon>Nematocera</taxon>
        <taxon>Culicoidea</taxon>
        <taxon>Culicidae</taxon>
        <taxon>Anophelinae</taxon>
        <taxon>Anopheles</taxon>
    </lineage>
</organism>
<feature type="repeat" description="ANK" evidence="1">
    <location>
        <begin position="71"/>
        <end position="103"/>
    </location>
</feature>
<evidence type="ECO:0000313" key="3">
    <source>
        <dbReference type="Proteomes" id="UP000075884"/>
    </source>
</evidence>
<dbReference type="Proteomes" id="UP000075884">
    <property type="component" value="Unassembled WGS sequence"/>
</dbReference>
<dbReference type="Pfam" id="PF12796">
    <property type="entry name" value="Ank_2"/>
    <property type="match status" value="1"/>
</dbReference>
<evidence type="ECO:0000313" key="2">
    <source>
        <dbReference type="EnsemblMetazoa" id="ADIR006084-PA"/>
    </source>
</evidence>